<proteinExistence type="predicted"/>
<comment type="caution">
    <text evidence="1">The sequence shown here is derived from an EMBL/GenBank/DDBJ whole genome shotgun (WGS) entry which is preliminary data.</text>
</comment>
<protein>
    <submittedName>
        <fullName evidence="1">Uncharacterized protein</fullName>
    </submittedName>
</protein>
<evidence type="ECO:0000313" key="1">
    <source>
        <dbReference type="EMBL" id="PNX63644.1"/>
    </source>
</evidence>
<gene>
    <name evidence="1" type="ORF">L195_g061732</name>
</gene>
<accession>A0A2K3KBJ6</accession>
<dbReference type="AlphaFoldDB" id="A0A2K3KBJ6"/>
<name>A0A2K3KBJ6_TRIPR</name>
<organism evidence="1 2">
    <name type="scientific">Trifolium pratense</name>
    <name type="common">Red clover</name>
    <dbReference type="NCBI Taxonomy" id="57577"/>
    <lineage>
        <taxon>Eukaryota</taxon>
        <taxon>Viridiplantae</taxon>
        <taxon>Streptophyta</taxon>
        <taxon>Embryophyta</taxon>
        <taxon>Tracheophyta</taxon>
        <taxon>Spermatophyta</taxon>
        <taxon>Magnoliopsida</taxon>
        <taxon>eudicotyledons</taxon>
        <taxon>Gunneridae</taxon>
        <taxon>Pentapetalae</taxon>
        <taxon>rosids</taxon>
        <taxon>fabids</taxon>
        <taxon>Fabales</taxon>
        <taxon>Fabaceae</taxon>
        <taxon>Papilionoideae</taxon>
        <taxon>50 kb inversion clade</taxon>
        <taxon>NPAAA clade</taxon>
        <taxon>Hologalegina</taxon>
        <taxon>IRL clade</taxon>
        <taxon>Trifolieae</taxon>
        <taxon>Trifolium</taxon>
    </lineage>
</organism>
<feature type="non-terminal residue" evidence="1">
    <location>
        <position position="1"/>
    </location>
</feature>
<dbReference type="EMBL" id="ASHM01157110">
    <property type="protein sequence ID" value="PNX63644.1"/>
    <property type="molecule type" value="Genomic_DNA"/>
</dbReference>
<dbReference type="Proteomes" id="UP000236291">
    <property type="component" value="Unassembled WGS sequence"/>
</dbReference>
<sequence length="34" mass="3469">GQNEATPVEGICPSIGGLENKSISKIERAGRSLG</sequence>
<evidence type="ECO:0000313" key="2">
    <source>
        <dbReference type="Proteomes" id="UP000236291"/>
    </source>
</evidence>
<reference evidence="1 2" key="1">
    <citation type="journal article" date="2014" name="Am. J. Bot.">
        <title>Genome assembly and annotation for red clover (Trifolium pratense; Fabaceae).</title>
        <authorList>
            <person name="Istvanek J."/>
            <person name="Jaros M."/>
            <person name="Krenek A."/>
            <person name="Repkova J."/>
        </authorList>
    </citation>
    <scope>NUCLEOTIDE SEQUENCE [LARGE SCALE GENOMIC DNA]</scope>
    <source>
        <strain evidence="2">cv. Tatra</strain>
        <tissue evidence="1">Young leaves</tissue>
    </source>
</reference>
<reference evidence="1 2" key="2">
    <citation type="journal article" date="2017" name="Front. Plant Sci.">
        <title>Gene Classification and Mining of Molecular Markers Useful in Red Clover (Trifolium pratense) Breeding.</title>
        <authorList>
            <person name="Istvanek J."/>
            <person name="Dluhosova J."/>
            <person name="Dluhos P."/>
            <person name="Patkova L."/>
            <person name="Nedelnik J."/>
            <person name="Repkova J."/>
        </authorList>
    </citation>
    <scope>NUCLEOTIDE SEQUENCE [LARGE SCALE GENOMIC DNA]</scope>
    <source>
        <strain evidence="2">cv. Tatra</strain>
        <tissue evidence="1">Young leaves</tissue>
    </source>
</reference>